<comment type="caution">
    <text evidence="1">The sequence shown here is derived from an EMBL/GenBank/DDBJ whole genome shotgun (WGS) entry which is preliminary data.</text>
</comment>
<gene>
    <name evidence="1" type="ORF">E5990_10695</name>
</gene>
<reference evidence="1" key="1">
    <citation type="submission" date="2019-04" db="EMBL/GenBank/DDBJ databases">
        <title>Microbes associate with the intestines of laboratory mice.</title>
        <authorList>
            <person name="Navarre W."/>
            <person name="Wong E."/>
            <person name="Huang K.C."/>
            <person name="Tropini C."/>
            <person name="Ng K."/>
            <person name="Yu B."/>
        </authorList>
    </citation>
    <scope>NUCLEOTIDE SEQUENCE</scope>
    <source>
        <strain evidence="1">NM86_A22</strain>
    </source>
</reference>
<keyword evidence="1" id="KW-0808">Transferase</keyword>
<dbReference type="Proteomes" id="UP000305401">
    <property type="component" value="Unassembled WGS sequence"/>
</dbReference>
<accession>A0AC61S346</accession>
<dbReference type="EMBL" id="SSTG01000210">
    <property type="protein sequence ID" value="THG42660.1"/>
    <property type="molecule type" value="Genomic_DNA"/>
</dbReference>
<protein>
    <submittedName>
        <fullName evidence="1">Class I SAM-dependent methyltransferase</fullName>
    </submittedName>
</protein>
<sequence length="234" mass="25684">MGKGFDEYASEYDAWFLDNRNVLYSEVNLVASVLKDAGKILSVGCGSGLFEKILREEYDINITDGIEPSEGMAEIARKRGLDVTVATAEDADFGCEKYDTLLFNGTPSYISGLYAVVRKAYASLPAGGKIVLVDVPKESSYGIMYNLAKALGTWNHPLLQGVYPPNPYPMEFVSVANWRTTAEKITMLDNAGFTGLRFMQTLTAHPLYSDLAEEQPQEGYGKGDYVAIVAVKPF</sequence>
<evidence type="ECO:0000313" key="1">
    <source>
        <dbReference type="EMBL" id="THG42660.1"/>
    </source>
</evidence>
<proteinExistence type="predicted"/>
<evidence type="ECO:0000313" key="2">
    <source>
        <dbReference type="Proteomes" id="UP000305401"/>
    </source>
</evidence>
<name>A0AC61S346_9BACT</name>
<organism evidence="1 2">
    <name type="scientific">Muribaculum caecicola</name>
    <dbReference type="NCBI Taxonomy" id="3038144"/>
    <lineage>
        <taxon>Bacteria</taxon>
        <taxon>Pseudomonadati</taxon>
        <taxon>Bacteroidota</taxon>
        <taxon>Bacteroidia</taxon>
        <taxon>Bacteroidales</taxon>
        <taxon>Muribaculaceae</taxon>
        <taxon>Muribaculum</taxon>
    </lineage>
</organism>
<keyword evidence="1" id="KW-0489">Methyltransferase</keyword>
<keyword evidence="2" id="KW-1185">Reference proteome</keyword>